<gene>
    <name evidence="3" type="ORF">PaG_00584</name>
</gene>
<dbReference type="InterPro" id="IPR046368">
    <property type="entry name" value="Tag1"/>
</dbReference>
<dbReference type="PANTHER" id="PTHR35895">
    <property type="entry name" value="CHROMOSOME 16, WHOLE GENOME SHOTGUN SEQUENCE"/>
    <property type="match status" value="1"/>
</dbReference>
<sequence length="2513" mass="260663">MREPARRRRGRDDDGYGDRDAILQRSSTRHSHADAHADTFRGYQPGQPIGFLAARKTAYGKKVFGRKLKFCLFFIVPIAVLVGLVLLTGPILFAVARHIVNVSVVHLNSLDINTTQSAPGEYPIKLDARVTKTGIFPARAYFRAPVDLYWMTVPPDSREIHIGSLELSHLGVTSRGYGTLKQSNTLKNVSDDNLALLARFLVNAEQATLKLNCSEVKPVAFGFLPSWHNIAISKHANIRGLKGLGGVKVLKLDVPGDAPQGGAIINAVGSLINPSPFTIQLGNADLQMLYRDMPIAEASITDFRLGNGNNTIPIDGRIYRQEGAENLAKLSEMVSILTNNEAAPVAVRVNPTSASTPSWVKAAVDELNIVVPVKLPQPFDPIKAVSVGAVDVLVDPATSFAPVLNSQAISADVEIPFGLSLNVESAAVDIDISTDKAGKTPAGLASLQGAQANASSALELVGPSRRGGKSFVSLVNATMSPPDSAKADQANALFEHVIQAVTFGDQVKLAAKGTAAVTADSSIGRITLPALKIATTTTMQGLNGFTASPLEVLSFDILGGSSSALDVTASASINNPSQISVSILGDTSFNLGLPNGASVGRGRVSDLRMVPGPNVLNASAAVSFDAKSQSLVQQYLQGKPSPVNVQGDMASTQAESLQSTLSGIKLQSTIAGIVDPLLLSAHMLILDSTAVVNNIADAIPSVANPFTAQINLKGSKGQASVLGLNVGRVDATDLDNAVVIPSRSNPDRASDQPLPVSVVFDQPNVIFGLMRGLVVQSGQNPAPLDYLMNVGGIKPVGVKQSNANIQSLSLRAAPFDGFSLPRYVMTALATARADVNVNVDVLIGDYALSTPFQQSNVNVTFDNSVEKLYSILGRPIMQAIVDAVQLDLLGIQVVDLAQSKVAVDVAASVSKIGPFDAVVTLDKGVDVSWQGRVIGNVALPNVTIVPETTPIQMRAELTIADAGLMADLVKALLQEKSLDWTVSTPSMVVYAYDAVLNGPGLTKKTTVRAFDRLRNAVALNTFDLPSNDPAGGIHITASASVRNPSMIGVNLDRLGVNFGLPTSILGEAGLGDPLSMTPDATSNVNVAGRILPQSGQGLTDFSAIAQNFISNKPTTLTVHGVYAGPESVTWLTEGIKTLEIPVTVPGIVLDPLKSVSMTSATLDFTQPNAEWSPVLSTDTVRAAVDIPFGFPFGVDSVDGSFDILYGGQGAARLVLPSTGATTENRTVSLAIQNARMTIPGNFRNNFANQLAINAVQDQSVGVGLTSSAVNALVSTASGDITVKGIPIQLDPALALNGFQGLRNSPVGIGGLDVTGGTSDYVIARVDASIVNPSQVHAIVGDVRMQVNYDNGGSIGDALVRGANIPQGPITLPVEAQLKLNSDIGRRLIKDFLTRGGPDIQAQAHGTGRSTAYGSLNPAVSTLAFGASVPRLNETLVTQATLIVPPNVDKRLIVGASFVLTNPFGATITVLRAKASATSLGGVLLGSVDANINMVANGRSTVTSPQFPVQVNTNLAAIIGFFEDQARANSVDLGPLLPLIEPIKSRQNLDSSISYRPAQSDGCPLNGATDVVGALRRSLQGTQLAADAQANVLVGSYRIDNVPVQLQPIALQVDDSVRYLIGPFGAPVVENIVSGLTLEVLNISASALSADGLSVKVSVQIGGIGPFAAQVSFAKPLETRYKGRRIGTIDLPTFCLPADGRLDLDVRLSVTDQNGFGDFVSDLIAQESLDIEIFSDSIVANAYGVEFSKIRLQRPITLQGLQGLPGVVARTVSVVGQTSNTLLVEAEATVPSRTSIRVELPNVDVDFQYNNAVLGGVRVPAGTVLAPDAANDLRVNGQVNQITNNAQRAALGALASRFISANTTTVNIVGNSASDASGQNIPWLTRALKTLKLAVDVAGQNLNPVTRVNLPDLTADFASAQDEGFRFPVSSQRTEAVVSIPYNINVGVVSASGTAYVANAGSTVRAASVELDSIPISGSISGANQPATLQLSLKDTILTAVDRGAYNDLLISVVSKPTTELRVLGAVSAVVNLAVGQITIDSVNLDVPTTLPSLNNFGGRLQVVGNVDVIGGTPEHGIAKLKVILNNPSIITAKIKELSIPAFLDGNTIGRATIQDLVLKPGDNNLEATIYIRLEQPLGSPTAVKLVRQLIQPIPGTRDPYVTNLMAYNPPGQQPGITEFAALNPALDTLRLAIDLRGLALQLVQLAKISIEVTQLFAGPGGLPYVIADIDLENGLPTQLALEQIAANGAKAGSGKTYATLDHTFDPTLILPAAAATLVNPGKATAHIPNVLLPMGLLNSIDIVGNNLDLDITKALIKIGGSNGYELQGALTYLNVPATYTLTLAGVPIASLDSLGGLLGALSGVVGVLSPNERKLLSDGLQNLGSGNILGLVDNGFKDLVCVLNDLPLPLLGQAGCPQASTSSTSAASTSAAATSSGSALPAVVSAASGAASSATSAVGPVSSIPPAASSTPASNPSPAPSSPASSPAAAASNTPAATSSAGLLGNLGSGLGL</sequence>
<dbReference type="GO" id="GO:0000329">
    <property type="term" value="C:fungal-type vacuole membrane"/>
    <property type="evidence" value="ECO:0007669"/>
    <property type="project" value="InterPro"/>
</dbReference>
<evidence type="ECO:0000313" key="4">
    <source>
        <dbReference type="Proteomes" id="UP000019462"/>
    </source>
</evidence>
<name>W3VSW9_MOEAP</name>
<protein>
    <submittedName>
        <fullName evidence="3">Uncharacterized protein</fullName>
    </submittedName>
</protein>
<reference evidence="3 4" key="1">
    <citation type="journal article" date="2014" name="Genome Announc.">
        <title>Genome sequence of the basidiomycetous fungus Pseudozyma aphidis DSM70725, an efficient producer of biosurfactant mannosylerythritol lipids.</title>
        <authorList>
            <person name="Lorenz S."/>
            <person name="Guenther M."/>
            <person name="Grumaz C."/>
            <person name="Rupp S."/>
            <person name="Zibek S."/>
            <person name="Sohn K."/>
        </authorList>
    </citation>
    <scope>NUCLEOTIDE SEQUENCE [LARGE SCALE GENOMIC DNA]</scope>
    <source>
        <strain evidence="4">ATCC 32657 / CBS 517.83 / DSM 70725 / JCM 10318 / NBRC 10182 / NRRL Y-7954 / St-0401</strain>
    </source>
</reference>
<dbReference type="PANTHER" id="PTHR35895:SF1">
    <property type="entry name" value="LIPID-BINDING SERUM GLYCOPROTEIN C-TERMINAL DOMAIN-CONTAINING PROTEIN"/>
    <property type="match status" value="1"/>
</dbReference>
<dbReference type="Pfam" id="PF12505">
    <property type="entry name" value="DUF3712"/>
    <property type="match status" value="5"/>
</dbReference>
<keyword evidence="2" id="KW-1133">Transmembrane helix</keyword>
<proteinExistence type="predicted"/>
<keyword evidence="2" id="KW-0472">Membrane</keyword>
<keyword evidence="2" id="KW-0812">Transmembrane</keyword>
<evidence type="ECO:0000256" key="1">
    <source>
        <dbReference type="SAM" id="MobiDB-lite"/>
    </source>
</evidence>
<keyword evidence="4" id="KW-1185">Reference proteome</keyword>
<evidence type="ECO:0000256" key="2">
    <source>
        <dbReference type="SAM" id="Phobius"/>
    </source>
</evidence>
<feature type="compositionally biased region" description="Low complexity" evidence="1">
    <location>
        <begin position="2482"/>
        <end position="2503"/>
    </location>
</feature>
<accession>W3VSW9</accession>
<dbReference type="HOGENOM" id="CLU_000322_0_0_1"/>
<dbReference type="Proteomes" id="UP000019462">
    <property type="component" value="Unassembled WGS sequence"/>
</dbReference>
<feature type="transmembrane region" description="Helical" evidence="2">
    <location>
        <begin position="70"/>
        <end position="93"/>
    </location>
</feature>
<dbReference type="EMBL" id="AWNI01000004">
    <property type="protein sequence ID" value="ETS64644.1"/>
    <property type="molecule type" value="Genomic_DNA"/>
</dbReference>
<feature type="compositionally biased region" description="Low complexity" evidence="1">
    <location>
        <begin position="2458"/>
        <end position="2474"/>
    </location>
</feature>
<dbReference type="OrthoDB" id="10039566at2759"/>
<feature type="region of interest" description="Disordered" evidence="1">
    <location>
        <begin position="2458"/>
        <end position="2503"/>
    </location>
</feature>
<evidence type="ECO:0000313" key="3">
    <source>
        <dbReference type="EMBL" id="ETS64644.1"/>
    </source>
</evidence>
<comment type="caution">
    <text evidence="3">The sequence shown here is derived from an EMBL/GenBank/DDBJ whole genome shotgun (WGS) entry which is preliminary data.</text>
</comment>
<organism evidence="3 4">
    <name type="scientific">Moesziomyces aphidis</name>
    <name type="common">Pseudozyma aphidis</name>
    <dbReference type="NCBI Taxonomy" id="84754"/>
    <lineage>
        <taxon>Eukaryota</taxon>
        <taxon>Fungi</taxon>
        <taxon>Dikarya</taxon>
        <taxon>Basidiomycota</taxon>
        <taxon>Ustilaginomycotina</taxon>
        <taxon>Ustilaginomycetes</taxon>
        <taxon>Ustilaginales</taxon>
        <taxon>Ustilaginaceae</taxon>
        <taxon>Moesziomyces</taxon>
    </lineage>
</organism>
<dbReference type="InterPro" id="IPR022185">
    <property type="entry name" value="DUF3712"/>
</dbReference>